<accession>A0ABQ1E0W4</accession>
<dbReference type="EMBL" id="BLYJ01000021">
    <property type="protein sequence ID" value="GFO88607.1"/>
    <property type="molecule type" value="Genomic_DNA"/>
</dbReference>
<comment type="caution">
    <text evidence="3">The sequence shown here is derived from an EMBL/GenBank/DDBJ whole genome shotgun (WGS) entry which is preliminary data.</text>
</comment>
<feature type="transmembrane region" description="Helical" evidence="1">
    <location>
        <begin position="87"/>
        <end position="108"/>
    </location>
</feature>
<dbReference type="PANTHER" id="PTHR34978:SF3">
    <property type="entry name" value="SLR0241 PROTEIN"/>
    <property type="match status" value="1"/>
</dbReference>
<feature type="transmembrane region" description="Helical" evidence="1">
    <location>
        <begin position="34"/>
        <end position="52"/>
    </location>
</feature>
<keyword evidence="1" id="KW-0472">Membrane</keyword>
<gene>
    <name evidence="3" type="ORF">BUFA31_17710</name>
</gene>
<feature type="transmembrane region" description="Helical" evidence="1">
    <location>
        <begin position="6"/>
        <end position="25"/>
    </location>
</feature>
<dbReference type="InterPro" id="IPR052173">
    <property type="entry name" value="Beta-lactam_resp_regulator"/>
</dbReference>
<dbReference type="PANTHER" id="PTHR34978">
    <property type="entry name" value="POSSIBLE SENSOR-TRANSDUCER PROTEIN BLAR"/>
    <property type="match status" value="1"/>
</dbReference>
<evidence type="ECO:0000313" key="3">
    <source>
        <dbReference type="EMBL" id="GFO88607.1"/>
    </source>
</evidence>
<sequence length="382" mass="43591">MQITLFSFISALLWSSLLIIVIYLVRHTRFRPHFGVLTMVLLYLFCAARLLLPLEFPHAVIVSDSVVYPRIYSFLARKPDSVTHLPVGLLLCAIWLLGTVFLLIHYALQYRKAIRAARQAKPWDSRTVSLLSEIRRQTGRTIKVRGRTAANIESAFGVGVLRRYIILPDKTYTDAELHYILLHEYTHFLNHDTAVKLLVTLYCIIFWWNPVVYLLQKDLEQTLELKCDRAIAQTLNAQERTAYLRAILAAMKQGCTQQPVPQPSTALFRAEANKAMRERFTAVLACAEQPNGRTASAVLIGSFAVLLALSYAVLPQPAFEPPAELDSSSTVYFNDENAYLKQSADGRYWLCIDGHKPYELTEGDVQFYLEHSVFKYIRETEQ</sequence>
<keyword evidence="1" id="KW-0812">Transmembrane</keyword>
<evidence type="ECO:0000256" key="1">
    <source>
        <dbReference type="SAM" id="Phobius"/>
    </source>
</evidence>
<evidence type="ECO:0000259" key="2">
    <source>
        <dbReference type="Pfam" id="PF05569"/>
    </source>
</evidence>
<dbReference type="Pfam" id="PF05569">
    <property type="entry name" value="Peptidase_M56"/>
    <property type="match status" value="1"/>
</dbReference>
<evidence type="ECO:0000313" key="4">
    <source>
        <dbReference type="Proteomes" id="UP000620147"/>
    </source>
</evidence>
<feature type="transmembrane region" description="Helical" evidence="1">
    <location>
        <begin position="197"/>
        <end position="215"/>
    </location>
</feature>
<dbReference type="InterPro" id="IPR008756">
    <property type="entry name" value="Peptidase_M56"/>
</dbReference>
<dbReference type="Proteomes" id="UP000620147">
    <property type="component" value="Unassembled WGS sequence"/>
</dbReference>
<feature type="domain" description="Peptidase M56" evidence="2">
    <location>
        <begin position="76"/>
        <end position="282"/>
    </location>
</feature>
<proteinExistence type="predicted"/>
<protein>
    <recommendedName>
        <fullName evidence="2">Peptidase M56 domain-containing protein</fullName>
    </recommendedName>
</protein>
<name>A0ABQ1E0W4_9FIRM</name>
<reference evidence="3 4" key="1">
    <citation type="submission" date="2020-06" db="EMBL/GenBank/DDBJ databases">
        <title>Characterization of fructooligosaccharide metabolism and fructooligosaccharide-degrading enzymes in human commensal butyrate producers.</title>
        <authorList>
            <person name="Tanno H."/>
            <person name="Fujii T."/>
            <person name="Hirano K."/>
            <person name="Maeno S."/>
            <person name="Tonozuka T."/>
            <person name="Sakamoto M."/>
            <person name="Ohkuma M."/>
            <person name="Tochio T."/>
            <person name="Endo A."/>
        </authorList>
    </citation>
    <scope>NUCLEOTIDE SEQUENCE [LARGE SCALE GENOMIC DNA]</scope>
    <source>
        <strain evidence="3 4">JCM 31056</strain>
    </source>
</reference>
<keyword evidence="1" id="KW-1133">Transmembrane helix</keyword>
<dbReference type="CDD" id="cd07341">
    <property type="entry name" value="M56_BlaR1_MecR1_like"/>
    <property type="match status" value="1"/>
</dbReference>
<organism evidence="3 4">
    <name type="scientific">Butyricicoccus faecihominis</name>
    <dbReference type="NCBI Taxonomy" id="1712515"/>
    <lineage>
        <taxon>Bacteria</taxon>
        <taxon>Bacillati</taxon>
        <taxon>Bacillota</taxon>
        <taxon>Clostridia</taxon>
        <taxon>Eubacteriales</taxon>
        <taxon>Butyricicoccaceae</taxon>
        <taxon>Butyricicoccus</taxon>
    </lineage>
</organism>
<keyword evidence="4" id="KW-1185">Reference proteome</keyword>